<comment type="caution">
    <text evidence="2">The sequence shown here is derived from an EMBL/GenBank/DDBJ whole genome shotgun (WGS) entry which is preliminary data.</text>
</comment>
<dbReference type="SUPFAM" id="SSF46689">
    <property type="entry name" value="Homeodomain-like"/>
    <property type="match status" value="1"/>
</dbReference>
<dbReference type="AlphaFoldDB" id="A0A5M3WJZ0"/>
<dbReference type="Pfam" id="PF18598">
    <property type="entry name" value="TetR_C_36"/>
    <property type="match status" value="1"/>
</dbReference>
<feature type="domain" description="QsdR TetR regulatory C-terminal" evidence="1">
    <location>
        <begin position="89"/>
        <end position="197"/>
    </location>
</feature>
<proteinExistence type="predicted"/>
<organism evidence="2 3">
    <name type="scientific">Acrocarpospora macrocephala</name>
    <dbReference type="NCBI Taxonomy" id="150177"/>
    <lineage>
        <taxon>Bacteria</taxon>
        <taxon>Bacillati</taxon>
        <taxon>Actinomycetota</taxon>
        <taxon>Actinomycetes</taxon>
        <taxon>Streptosporangiales</taxon>
        <taxon>Streptosporangiaceae</taxon>
        <taxon>Acrocarpospora</taxon>
    </lineage>
</organism>
<evidence type="ECO:0000259" key="1">
    <source>
        <dbReference type="Pfam" id="PF18598"/>
    </source>
</evidence>
<dbReference type="Gene3D" id="1.10.357.10">
    <property type="entry name" value="Tetracycline Repressor, domain 2"/>
    <property type="match status" value="1"/>
</dbReference>
<protein>
    <recommendedName>
        <fullName evidence="1">QsdR TetR regulatory C-terminal domain-containing protein</fullName>
    </recommendedName>
</protein>
<sequence>MATSDVNFEAPPKRLGTSLTRDAVLAAATREYLAGRPLDMSALATEVGIGRSTLYRLVGAREDLLSVVLGEAADRTFAYARKHTTAPGGAERIVEVMDRFMHAVAEARPLQELSRREPLVIVRILLVPGPVEKVSGRNVAAMLAEEEAAGRLELSLPPDVLGLAIIRMCDAHLYAPLLGRTDPEIDTGLDLVAALLGHTRRPATK</sequence>
<evidence type="ECO:0000313" key="3">
    <source>
        <dbReference type="Proteomes" id="UP000331127"/>
    </source>
</evidence>
<keyword evidence="3" id="KW-1185">Reference proteome</keyword>
<gene>
    <name evidence="2" type="ORF">Amac_020750</name>
</gene>
<dbReference type="InterPro" id="IPR041485">
    <property type="entry name" value="TetR_C_36"/>
</dbReference>
<dbReference type="EMBL" id="BLAE01000010">
    <property type="protein sequence ID" value="GES08479.1"/>
    <property type="molecule type" value="Genomic_DNA"/>
</dbReference>
<accession>A0A5M3WJZ0</accession>
<evidence type="ECO:0000313" key="2">
    <source>
        <dbReference type="EMBL" id="GES08479.1"/>
    </source>
</evidence>
<reference evidence="2 3" key="1">
    <citation type="submission" date="2019-10" db="EMBL/GenBank/DDBJ databases">
        <title>Whole genome shotgun sequence of Acrocarpospora macrocephala NBRC 16266.</title>
        <authorList>
            <person name="Ichikawa N."/>
            <person name="Kimura A."/>
            <person name="Kitahashi Y."/>
            <person name="Komaki H."/>
            <person name="Oguchi A."/>
        </authorList>
    </citation>
    <scope>NUCLEOTIDE SEQUENCE [LARGE SCALE GENOMIC DNA]</scope>
    <source>
        <strain evidence="2 3">NBRC 16266</strain>
    </source>
</reference>
<dbReference type="InterPro" id="IPR009057">
    <property type="entry name" value="Homeodomain-like_sf"/>
</dbReference>
<dbReference type="Proteomes" id="UP000331127">
    <property type="component" value="Unassembled WGS sequence"/>
</dbReference>
<name>A0A5M3WJZ0_9ACTN</name>